<accession>A0A0M3DEM8</accession>
<comment type="caution">
    <text evidence="1">The sequence shown here is derived from an EMBL/GenBank/DDBJ whole genome shotgun (WGS) entry which is preliminary data.</text>
</comment>
<dbReference type="AlphaFoldDB" id="A0A0M3DEM8"/>
<gene>
    <name evidence="1" type="ORF">VN21_17325</name>
</gene>
<organism evidence="1 2">
    <name type="scientific">Paraclostridium benzoelyticum</name>
    <dbReference type="NCBI Taxonomy" id="1629550"/>
    <lineage>
        <taxon>Bacteria</taxon>
        <taxon>Bacillati</taxon>
        <taxon>Bacillota</taxon>
        <taxon>Clostridia</taxon>
        <taxon>Peptostreptococcales</taxon>
        <taxon>Peptostreptococcaceae</taxon>
        <taxon>Paraclostridium</taxon>
    </lineage>
</organism>
<name>A0A0M3DEM8_9FIRM</name>
<proteinExistence type="predicted"/>
<keyword evidence="2" id="KW-1185">Reference proteome</keyword>
<evidence type="ECO:0000313" key="1">
    <source>
        <dbReference type="EMBL" id="KKX99836.1"/>
    </source>
</evidence>
<sequence>MLESNEIRITDKNGNTTLHIDSCGNVTIKTNENNTEVSNFINIILDIQKAFEGNYSALDKYGVNISENHVNHATFNKLTDSKEVIIFSEILRQVNPSEYCKVLKKLDVNKEIIGGEIDECIR</sequence>
<reference evidence="1 2" key="1">
    <citation type="submission" date="2015-04" db="EMBL/GenBank/DDBJ databases">
        <title>Microcin producing Clostridium sp. JC272T.</title>
        <authorList>
            <person name="Jyothsna T."/>
            <person name="Sasikala C."/>
            <person name="Ramana C."/>
        </authorList>
    </citation>
    <scope>NUCLEOTIDE SEQUENCE [LARGE SCALE GENOMIC DNA]</scope>
    <source>
        <strain evidence="1 2">JC272</strain>
    </source>
</reference>
<evidence type="ECO:0000313" key="2">
    <source>
        <dbReference type="Proteomes" id="UP000034407"/>
    </source>
</evidence>
<dbReference type="EMBL" id="LBBT01000360">
    <property type="protein sequence ID" value="KKX99836.1"/>
    <property type="molecule type" value="Genomic_DNA"/>
</dbReference>
<dbReference type="PATRIC" id="fig|1629550.3.peg.2996"/>
<dbReference type="Proteomes" id="UP000034407">
    <property type="component" value="Unassembled WGS sequence"/>
</dbReference>
<protein>
    <submittedName>
        <fullName evidence="1">Uncharacterized protein</fullName>
    </submittedName>
</protein>
<dbReference type="RefSeq" id="WP_046824369.1">
    <property type="nucleotide sequence ID" value="NZ_LBBT01000360.1"/>
</dbReference>